<dbReference type="RefSeq" id="WP_007796187.1">
    <property type="nucleotide sequence ID" value="NZ_DS022276.1"/>
</dbReference>
<sequence>MAILMGASDRFAFAETGPAVVSAGRDAAATEIGGDQVQLERHGEGSVPAGPDYSAAFRGLYTCEGD</sequence>
<reference evidence="1 2" key="1">
    <citation type="journal article" date="2010" name="J. Bacteriol.">
        <title>Genome sequences of Pelagibaca bermudensis HTCC2601T and Maritimibacter alkaliphilus HTCC2654T, the type strains of two marine Roseobacter genera.</title>
        <authorList>
            <person name="Thrash J.C."/>
            <person name="Cho J.C."/>
            <person name="Ferriera S."/>
            <person name="Johnson J."/>
            <person name="Vergin K.L."/>
            <person name="Giovannoni S.J."/>
        </authorList>
    </citation>
    <scope>NUCLEOTIDE SEQUENCE [LARGE SCALE GENOMIC DNA]</scope>
    <source>
        <strain evidence="2">DSM 26914 / JCM 13377 / KCTC 12554 / HTCC2601</strain>
    </source>
</reference>
<gene>
    <name evidence="1" type="ORF">R2601_15652</name>
</gene>
<proteinExistence type="predicted"/>
<name>Q0FQH1_SALBH</name>
<dbReference type="HOGENOM" id="CLU_2827305_0_0_5"/>
<dbReference type="Proteomes" id="UP000006230">
    <property type="component" value="Unassembled WGS sequence"/>
</dbReference>
<organism evidence="1 2">
    <name type="scientific">Salipiger bermudensis (strain DSM 26914 / JCM 13377 / KCTC 12554 / HTCC2601)</name>
    <name type="common">Pelagibaca bermudensis</name>
    <dbReference type="NCBI Taxonomy" id="314265"/>
    <lineage>
        <taxon>Bacteria</taxon>
        <taxon>Pseudomonadati</taxon>
        <taxon>Pseudomonadota</taxon>
        <taxon>Alphaproteobacteria</taxon>
        <taxon>Rhodobacterales</taxon>
        <taxon>Roseobacteraceae</taxon>
        <taxon>Salipiger</taxon>
    </lineage>
</organism>
<dbReference type="AlphaFoldDB" id="Q0FQH1"/>
<accession>Q0FQH1</accession>
<dbReference type="STRING" id="314265.R2601_15652"/>
<dbReference type="EMBL" id="AATQ01000014">
    <property type="protein sequence ID" value="EAU46480.1"/>
    <property type="molecule type" value="Genomic_DNA"/>
</dbReference>
<protein>
    <submittedName>
        <fullName evidence="1">Uncharacterized protein</fullName>
    </submittedName>
</protein>
<comment type="caution">
    <text evidence="1">The sequence shown here is derived from an EMBL/GenBank/DDBJ whole genome shotgun (WGS) entry which is preliminary data.</text>
</comment>
<evidence type="ECO:0000313" key="2">
    <source>
        <dbReference type="Proteomes" id="UP000006230"/>
    </source>
</evidence>
<keyword evidence="2" id="KW-1185">Reference proteome</keyword>
<evidence type="ECO:0000313" key="1">
    <source>
        <dbReference type="EMBL" id="EAU46480.1"/>
    </source>
</evidence>